<proteinExistence type="predicted"/>
<comment type="caution">
    <text evidence="3">Lacks conserved residue(s) required for the propagation of feature annotation.</text>
</comment>
<feature type="region of interest" description="Disordered" evidence="4">
    <location>
        <begin position="134"/>
        <end position="156"/>
    </location>
</feature>
<dbReference type="PANTHER" id="PTHR24251">
    <property type="entry name" value="OVOCHYMASE-RELATED"/>
    <property type="match status" value="1"/>
</dbReference>
<comment type="caution">
    <text evidence="6">The sequence shown here is derived from an EMBL/GenBank/DDBJ whole genome shotgun (WGS) entry which is preliminary data.</text>
</comment>
<dbReference type="InterPro" id="IPR000859">
    <property type="entry name" value="CUB_dom"/>
</dbReference>
<dbReference type="Gene3D" id="2.60.120.290">
    <property type="entry name" value="Spermadhesin, CUB domain"/>
    <property type="match status" value="1"/>
</dbReference>
<dbReference type="SMART" id="SM00042">
    <property type="entry name" value="CUB"/>
    <property type="match status" value="1"/>
</dbReference>
<feature type="compositionally biased region" description="Basic and acidic residues" evidence="4">
    <location>
        <begin position="54"/>
        <end position="84"/>
    </location>
</feature>
<sequence>MQQYPPPSVGSSPPTSTVGGGCSNMTEGPVTAECDDGGVDTGRSVTKANKPKRAGREAGVENRQLGDSDPEYRSGRDPVHEKGLNSEGWMRGCAAGEMGVEELVRGMGADAAVHRCILLSTGVDQALCLDASEGQRGGEGRGGEGRGEERRERGKRGERDIDINHLVNEHPPLHDWGTDVWLSVLFICDYRSNKRQHVILKLSHALVYVCTSVCMCIGLCRTREQRGVWQRKRPRTERQTTGVAQRRVKGRAESCGGVVQGLNGSIESPGFPHGYPNYANCTWLIITGERNRIQLTFVTLALEEDFDIVSVYDGQPSPGNLKLKTGLVCVTVDKALVQIGYVSGSEVQKLMRRETSRTIDYNPTGFMLPSPIVSSGSILALWFTTDFAVSAQGFKAVYEGLRKVQWINMASLSNPQCSCCSSKWSPDLGGRPTHTGGLRGRDATLDRQGDGERN</sequence>
<protein>
    <submittedName>
        <fullName evidence="6">CUB and sushi domain-containing protein 1</fullName>
    </submittedName>
</protein>
<dbReference type="Proteomes" id="UP000314294">
    <property type="component" value="Unassembled WGS sequence"/>
</dbReference>
<dbReference type="EMBL" id="SRLO01000138">
    <property type="protein sequence ID" value="TNN72359.1"/>
    <property type="molecule type" value="Genomic_DNA"/>
</dbReference>
<dbReference type="OrthoDB" id="431034at2759"/>
<feature type="compositionally biased region" description="Basic and acidic residues" evidence="4">
    <location>
        <begin position="136"/>
        <end position="156"/>
    </location>
</feature>
<feature type="region of interest" description="Disordered" evidence="4">
    <location>
        <begin position="430"/>
        <end position="454"/>
    </location>
</feature>
<keyword evidence="1" id="KW-0677">Repeat</keyword>
<evidence type="ECO:0000256" key="1">
    <source>
        <dbReference type="ARBA" id="ARBA00022737"/>
    </source>
</evidence>
<evidence type="ECO:0000256" key="4">
    <source>
        <dbReference type="SAM" id="MobiDB-lite"/>
    </source>
</evidence>
<evidence type="ECO:0000313" key="6">
    <source>
        <dbReference type="EMBL" id="TNN72359.1"/>
    </source>
</evidence>
<dbReference type="AlphaFoldDB" id="A0A4Z2I2R0"/>
<name>A0A4Z2I2R0_9TELE</name>
<reference evidence="6 7" key="1">
    <citation type="submission" date="2019-03" db="EMBL/GenBank/DDBJ databases">
        <title>First draft genome of Liparis tanakae, snailfish: a comprehensive survey of snailfish specific genes.</title>
        <authorList>
            <person name="Kim W."/>
            <person name="Song I."/>
            <person name="Jeong J.-H."/>
            <person name="Kim D."/>
            <person name="Kim S."/>
            <person name="Ryu S."/>
            <person name="Song J.Y."/>
            <person name="Lee S.K."/>
        </authorList>
    </citation>
    <scope>NUCLEOTIDE SEQUENCE [LARGE SCALE GENOMIC DNA]</scope>
    <source>
        <tissue evidence="6">Muscle</tissue>
    </source>
</reference>
<feature type="region of interest" description="Disordered" evidence="4">
    <location>
        <begin position="1"/>
        <end position="85"/>
    </location>
</feature>
<dbReference type="SUPFAM" id="SSF49854">
    <property type="entry name" value="Spermadhesin, CUB domain"/>
    <property type="match status" value="1"/>
</dbReference>
<dbReference type="Pfam" id="PF00431">
    <property type="entry name" value="CUB"/>
    <property type="match status" value="1"/>
</dbReference>
<evidence type="ECO:0000259" key="5">
    <source>
        <dbReference type="PROSITE" id="PS01180"/>
    </source>
</evidence>
<evidence type="ECO:0000256" key="3">
    <source>
        <dbReference type="PROSITE-ProRule" id="PRU00059"/>
    </source>
</evidence>
<evidence type="ECO:0000256" key="2">
    <source>
        <dbReference type="ARBA" id="ARBA00023157"/>
    </source>
</evidence>
<gene>
    <name evidence="6" type="primary">Csmd1_1</name>
    <name evidence="6" type="ORF">EYF80_017398</name>
</gene>
<dbReference type="CDD" id="cd00041">
    <property type="entry name" value="CUB"/>
    <property type="match status" value="1"/>
</dbReference>
<keyword evidence="7" id="KW-1185">Reference proteome</keyword>
<dbReference type="PROSITE" id="PS01180">
    <property type="entry name" value="CUB"/>
    <property type="match status" value="1"/>
</dbReference>
<dbReference type="PANTHER" id="PTHR24251:SF37">
    <property type="entry name" value="CUB DOMAIN-CONTAINING PROTEIN"/>
    <property type="match status" value="1"/>
</dbReference>
<feature type="compositionally biased region" description="Basic and acidic residues" evidence="4">
    <location>
        <begin position="439"/>
        <end position="454"/>
    </location>
</feature>
<accession>A0A4Z2I2R0</accession>
<dbReference type="InterPro" id="IPR035914">
    <property type="entry name" value="Sperma_CUB_dom_sf"/>
</dbReference>
<feature type="domain" description="CUB" evidence="5">
    <location>
        <begin position="255"/>
        <end position="401"/>
    </location>
</feature>
<evidence type="ECO:0000313" key="7">
    <source>
        <dbReference type="Proteomes" id="UP000314294"/>
    </source>
</evidence>
<keyword evidence="2" id="KW-1015">Disulfide bond</keyword>
<organism evidence="6 7">
    <name type="scientific">Liparis tanakae</name>
    <name type="common">Tanaka's snailfish</name>
    <dbReference type="NCBI Taxonomy" id="230148"/>
    <lineage>
        <taxon>Eukaryota</taxon>
        <taxon>Metazoa</taxon>
        <taxon>Chordata</taxon>
        <taxon>Craniata</taxon>
        <taxon>Vertebrata</taxon>
        <taxon>Euteleostomi</taxon>
        <taxon>Actinopterygii</taxon>
        <taxon>Neopterygii</taxon>
        <taxon>Teleostei</taxon>
        <taxon>Neoteleostei</taxon>
        <taxon>Acanthomorphata</taxon>
        <taxon>Eupercaria</taxon>
        <taxon>Perciformes</taxon>
        <taxon>Cottioidei</taxon>
        <taxon>Cottales</taxon>
        <taxon>Liparidae</taxon>
        <taxon>Liparis</taxon>
    </lineage>
</organism>